<evidence type="ECO:0000256" key="6">
    <source>
        <dbReference type="ARBA" id="ARBA00022500"/>
    </source>
</evidence>
<dbReference type="PATRIC" id="fig|1121307.3.peg.1323"/>
<comment type="similarity">
    <text evidence="2">Belongs to the FliJ family.</text>
</comment>
<dbReference type="Gene3D" id="1.10.287.1700">
    <property type="match status" value="1"/>
</dbReference>
<evidence type="ECO:0000256" key="7">
    <source>
        <dbReference type="ARBA" id="ARBA00022795"/>
    </source>
</evidence>
<keyword evidence="5" id="KW-1003">Cell membrane</keyword>
<dbReference type="GO" id="GO:0044781">
    <property type="term" value="P:bacterial-type flagellum organization"/>
    <property type="evidence" value="ECO:0007669"/>
    <property type="project" value="UniProtKB-KW"/>
</dbReference>
<evidence type="ECO:0000313" key="12">
    <source>
        <dbReference type="EMBL" id="KMT21703.1"/>
    </source>
</evidence>
<feature type="coiled-coil region" evidence="11">
    <location>
        <begin position="70"/>
        <end position="104"/>
    </location>
</feature>
<comment type="caution">
    <text evidence="12">The sequence shown here is derived from an EMBL/GenBank/DDBJ whole genome shotgun (WGS) entry which is preliminary data.</text>
</comment>
<dbReference type="AlphaFoldDB" id="A0A0J8DBN6"/>
<evidence type="ECO:0000313" key="13">
    <source>
        <dbReference type="Proteomes" id="UP000036756"/>
    </source>
</evidence>
<evidence type="ECO:0000256" key="2">
    <source>
        <dbReference type="ARBA" id="ARBA00010004"/>
    </source>
</evidence>
<keyword evidence="12" id="KW-0966">Cell projection</keyword>
<keyword evidence="10" id="KW-1006">Bacterial flagellum protein export</keyword>
<evidence type="ECO:0000256" key="11">
    <source>
        <dbReference type="SAM" id="Coils"/>
    </source>
</evidence>
<evidence type="ECO:0000256" key="5">
    <source>
        <dbReference type="ARBA" id="ARBA00022475"/>
    </source>
</evidence>
<dbReference type="NCBIfam" id="TIGR02473">
    <property type="entry name" value="flagell_FliJ"/>
    <property type="match status" value="1"/>
</dbReference>
<proteinExistence type="inferred from homology"/>
<gene>
    <name evidence="12" type="primary">fliJ</name>
    <name evidence="12" type="ORF">CLCY_2c04650</name>
</gene>
<evidence type="ECO:0000256" key="10">
    <source>
        <dbReference type="ARBA" id="ARBA00023225"/>
    </source>
</evidence>
<keyword evidence="6" id="KW-0145">Chemotaxis</keyword>
<dbReference type="GO" id="GO:0015031">
    <property type="term" value="P:protein transport"/>
    <property type="evidence" value="ECO:0007669"/>
    <property type="project" value="UniProtKB-KW"/>
</dbReference>
<reference evidence="12 13" key="1">
    <citation type="submission" date="2015-06" db="EMBL/GenBank/DDBJ databases">
        <title>Draft genome sequence of the purine-degrading Clostridium cylindrosporum HC-1 (DSM 605).</title>
        <authorList>
            <person name="Poehlein A."/>
            <person name="Schiel-Bengelsdorf B."/>
            <person name="Bengelsdorf F."/>
            <person name="Daniel R."/>
            <person name="Duerre P."/>
        </authorList>
    </citation>
    <scope>NUCLEOTIDE SEQUENCE [LARGE SCALE GENOMIC DNA]</scope>
    <source>
        <strain evidence="12 13">DSM 605</strain>
    </source>
</reference>
<dbReference type="RefSeq" id="WP_048571119.1">
    <property type="nucleotide sequence ID" value="NZ_LFVU01000027.1"/>
</dbReference>
<dbReference type="EMBL" id="LFVU01000027">
    <property type="protein sequence ID" value="KMT21703.1"/>
    <property type="molecule type" value="Genomic_DNA"/>
</dbReference>
<evidence type="ECO:0000256" key="3">
    <source>
        <dbReference type="ARBA" id="ARBA00020392"/>
    </source>
</evidence>
<accession>A0A0J8DBN6</accession>
<dbReference type="GO" id="GO:0071973">
    <property type="term" value="P:bacterial-type flagellum-dependent cell motility"/>
    <property type="evidence" value="ECO:0007669"/>
    <property type="project" value="InterPro"/>
</dbReference>
<evidence type="ECO:0000256" key="8">
    <source>
        <dbReference type="ARBA" id="ARBA00022927"/>
    </source>
</evidence>
<keyword evidence="12" id="KW-0282">Flagellum</keyword>
<name>A0A0J8DBN6_CLOCY</name>
<dbReference type="InterPro" id="IPR053716">
    <property type="entry name" value="Flag_assembly_chemotaxis_eff"/>
</dbReference>
<dbReference type="OrthoDB" id="1707704at2"/>
<organism evidence="12 13">
    <name type="scientific">Clostridium cylindrosporum DSM 605</name>
    <dbReference type="NCBI Taxonomy" id="1121307"/>
    <lineage>
        <taxon>Bacteria</taxon>
        <taxon>Bacillati</taxon>
        <taxon>Bacillota</taxon>
        <taxon>Clostridia</taxon>
        <taxon>Eubacteriales</taxon>
        <taxon>Clostridiaceae</taxon>
        <taxon>Clostridium</taxon>
    </lineage>
</organism>
<evidence type="ECO:0000256" key="9">
    <source>
        <dbReference type="ARBA" id="ARBA00023136"/>
    </source>
</evidence>
<comment type="subcellular location">
    <subcellularLocation>
        <location evidence="1">Cell membrane</location>
        <topology evidence="1">Peripheral membrane protein</topology>
        <orientation evidence="1">Cytoplasmic side</orientation>
    </subcellularLocation>
</comment>
<keyword evidence="11" id="KW-0175">Coiled coil</keyword>
<evidence type="ECO:0000256" key="1">
    <source>
        <dbReference type="ARBA" id="ARBA00004413"/>
    </source>
</evidence>
<dbReference type="GO" id="GO:0005886">
    <property type="term" value="C:plasma membrane"/>
    <property type="evidence" value="ECO:0007669"/>
    <property type="project" value="UniProtKB-SubCell"/>
</dbReference>
<keyword evidence="9" id="KW-0472">Membrane</keyword>
<dbReference type="STRING" id="1121307.CLCY_2c04650"/>
<keyword evidence="12" id="KW-0969">Cilium</keyword>
<dbReference type="InterPro" id="IPR012823">
    <property type="entry name" value="Flagell_FliJ"/>
</dbReference>
<keyword evidence="7" id="KW-1005">Bacterial flagellum biogenesis</keyword>
<dbReference type="GO" id="GO:0006935">
    <property type="term" value="P:chemotaxis"/>
    <property type="evidence" value="ECO:0007669"/>
    <property type="project" value="UniProtKB-KW"/>
</dbReference>
<keyword evidence="4" id="KW-0813">Transport</keyword>
<dbReference type="Pfam" id="PF02050">
    <property type="entry name" value="FliJ"/>
    <property type="match status" value="1"/>
</dbReference>
<protein>
    <recommendedName>
        <fullName evidence="3">Flagellar FliJ protein</fullName>
    </recommendedName>
</protein>
<dbReference type="GO" id="GO:0009288">
    <property type="term" value="C:bacterial-type flagellum"/>
    <property type="evidence" value="ECO:0007669"/>
    <property type="project" value="InterPro"/>
</dbReference>
<dbReference type="Proteomes" id="UP000036756">
    <property type="component" value="Unassembled WGS sequence"/>
</dbReference>
<keyword evidence="13" id="KW-1185">Reference proteome</keyword>
<keyword evidence="8" id="KW-0653">Protein transport</keyword>
<sequence>MFNFKLQKVLDYRENLEKKSKEDFAYKLSIFNNEKEELNTLVNKKELIKSVDYTSKLKTTNDLIIYQRYVDYLDRSIEDKKIQVKEAERKLEKSRLELIKSTKDKRIMEILKDSAFEEYLNDENQLEQKKLDDIALSRYTNSLKGGEK</sequence>
<evidence type="ECO:0000256" key="4">
    <source>
        <dbReference type="ARBA" id="ARBA00022448"/>
    </source>
</evidence>